<dbReference type="Pfam" id="PF22607">
    <property type="entry name" value="FAD_binding-like"/>
    <property type="match status" value="1"/>
</dbReference>
<evidence type="ECO:0000313" key="3">
    <source>
        <dbReference type="Proteomes" id="UP000799424"/>
    </source>
</evidence>
<proteinExistence type="predicted"/>
<protein>
    <recommendedName>
        <fullName evidence="1">2,6-dihydroxypyridine 3-monooxygenase substrate binding domain-containing protein</fullName>
    </recommendedName>
</protein>
<dbReference type="InterPro" id="IPR053212">
    <property type="entry name" value="DHP_3-monooxygenase"/>
</dbReference>
<dbReference type="SUPFAM" id="SSF54373">
    <property type="entry name" value="FAD-linked reductases, C-terminal domain"/>
    <property type="match status" value="1"/>
</dbReference>
<evidence type="ECO:0000313" key="2">
    <source>
        <dbReference type="EMBL" id="KAF2819665.1"/>
    </source>
</evidence>
<feature type="non-terminal residue" evidence="2">
    <location>
        <position position="254"/>
    </location>
</feature>
<evidence type="ECO:0000259" key="1">
    <source>
        <dbReference type="Pfam" id="PF22607"/>
    </source>
</evidence>
<organism evidence="2 3">
    <name type="scientific">Ophiobolus disseminans</name>
    <dbReference type="NCBI Taxonomy" id="1469910"/>
    <lineage>
        <taxon>Eukaryota</taxon>
        <taxon>Fungi</taxon>
        <taxon>Dikarya</taxon>
        <taxon>Ascomycota</taxon>
        <taxon>Pezizomycotina</taxon>
        <taxon>Dothideomycetes</taxon>
        <taxon>Pleosporomycetidae</taxon>
        <taxon>Pleosporales</taxon>
        <taxon>Pleosporineae</taxon>
        <taxon>Phaeosphaeriaceae</taxon>
        <taxon>Ophiobolus</taxon>
    </lineage>
</organism>
<name>A0A6A6ZHD0_9PLEO</name>
<dbReference type="InterPro" id="IPR054707">
    <property type="entry name" value="DhpH_subs-bd"/>
</dbReference>
<feature type="non-terminal residue" evidence="2">
    <location>
        <position position="1"/>
    </location>
</feature>
<dbReference type="PANTHER" id="PTHR47469">
    <property type="entry name" value="MONOOXYGENASE-LIKE"/>
    <property type="match status" value="1"/>
</dbReference>
<reference evidence="2" key="1">
    <citation type="journal article" date="2020" name="Stud. Mycol.">
        <title>101 Dothideomycetes genomes: a test case for predicting lifestyles and emergence of pathogens.</title>
        <authorList>
            <person name="Haridas S."/>
            <person name="Albert R."/>
            <person name="Binder M."/>
            <person name="Bloem J."/>
            <person name="Labutti K."/>
            <person name="Salamov A."/>
            <person name="Andreopoulos B."/>
            <person name="Baker S."/>
            <person name="Barry K."/>
            <person name="Bills G."/>
            <person name="Bluhm B."/>
            <person name="Cannon C."/>
            <person name="Castanera R."/>
            <person name="Culley D."/>
            <person name="Daum C."/>
            <person name="Ezra D."/>
            <person name="Gonzalez J."/>
            <person name="Henrissat B."/>
            <person name="Kuo A."/>
            <person name="Liang C."/>
            <person name="Lipzen A."/>
            <person name="Lutzoni F."/>
            <person name="Magnuson J."/>
            <person name="Mondo S."/>
            <person name="Nolan M."/>
            <person name="Ohm R."/>
            <person name="Pangilinan J."/>
            <person name="Park H.-J."/>
            <person name="Ramirez L."/>
            <person name="Alfaro M."/>
            <person name="Sun H."/>
            <person name="Tritt A."/>
            <person name="Yoshinaga Y."/>
            <person name="Zwiers L.-H."/>
            <person name="Turgeon B."/>
            <person name="Goodwin S."/>
            <person name="Spatafora J."/>
            <person name="Crous P."/>
            <person name="Grigoriev I."/>
        </authorList>
    </citation>
    <scope>NUCLEOTIDE SEQUENCE</scope>
    <source>
        <strain evidence="2">CBS 113818</strain>
    </source>
</reference>
<keyword evidence="3" id="KW-1185">Reference proteome</keyword>
<dbReference type="OrthoDB" id="16820at2759"/>
<dbReference type="PANTHER" id="PTHR47469:SF2">
    <property type="entry name" value="OS06G0597600 PROTEIN"/>
    <property type="match status" value="1"/>
</dbReference>
<dbReference type="EMBL" id="MU006244">
    <property type="protein sequence ID" value="KAF2819665.1"/>
    <property type="molecule type" value="Genomic_DNA"/>
</dbReference>
<sequence>AELREGAWDITYDIGGTELVVTADILIGADRSHSIIQSLAPSNTKPVYAGYSAWRGIVPATMHLPTELDGILDGKMVWIKMPEHYISMYAIPYDERSSTCDGSKRVEFCWYFKYDRDSPELESIMTDFGGMKQNSTYAPDRLRAKAWRNHLNMALKDIPLVIQPILCGCETPRITKITSMVEESASYYNGRLVLIGGAFSQLPPHLGSDLDVAAMQAITLKDLFEDENMEPEDWSNWVVEYARNRAKYSIDIGE</sequence>
<dbReference type="Gene3D" id="3.30.9.60">
    <property type="match status" value="1"/>
</dbReference>
<dbReference type="AlphaFoldDB" id="A0A6A6ZHD0"/>
<dbReference type="Proteomes" id="UP000799424">
    <property type="component" value="Unassembled WGS sequence"/>
</dbReference>
<accession>A0A6A6ZHD0</accession>
<dbReference type="InterPro" id="IPR036188">
    <property type="entry name" value="FAD/NAD-bd_sf"/>
</dbReference>
<gene>
    <name evidence="2" type="ORF">CC86DRAFT_246656</name>
</gene>
<feature type="domain" description="2,6-dihydroxypyridine 3-monooxygenase substrate binding" evidence="1">
    <location>
        <begin position="48"/>
        <end position="178"/>
    </location>
</feature>
<dbReference type="SUPFAM" id="SSF51905">
    <property type="entry name" value="FAD/NAD(P)-binding domain"/>
    <property type="match status" value="1"/>
</dbReference>